<sequence>MKRRFGALLAGVSLFAATAASAKVFEPTSFTLKNGLRVVVVENHLAPVVTQMVWYKCGAADEAPGKSGIAHFLEHLMFKGTKTVPPGELSKIVGRNGGTDNAFTAWDYTAYYQTIAADRLEMVMKLESDRMSNLVLTDPVVLPERDVIVEERRQRIDTNPQAQLAEAVNAELFANHHYGIPIIGWRQEMMQLTRQDAVDWYKKWYRPANAVLVIAGDVTPAAVRTLAEKYYGNIPAGQPQLRNNRPQEPELPGERRVVLRDAQVRQPSLVREIQAPSYASDGKEHAYALQVLADLLGGGSTSRLYRSLVVEQKLATAVSADYTPESLDRFAFALSAQPAQGVAIDKLEAALDAELAKLVKEGATAEEISDSKKRLVDSAILARDGVTGGAYAFGLALTTGQTVEDVEAWPDRIAKVEKPMVDAATILVLTKNANVTGWLLPPEGLTAVSDSTPVAPSQSEGPAGAIR</sequence>
<dbReference type="Proteomes" id="UP000681075">
    <property type="component" value="Unassembled WGS sequence"/>
</dbReference>
<dbReference type="InterPro" id="IPR001431">
    <property type="entry name" value="Pept_M16_Zn_BS"/>
</dbReference>
<evidence type="ECO:0000256" key="10">
    <source>
        <dbReference type="SAM" id="SignalP"/>
    </source>
</evidence>
<protein>
    <submittedName>
        <fullName evidence="13">Peptidase M16</fullName>
    </submittedName>
</protein>
<evidence type="ECO:0000259" key="11">
    <source>
        <dbReference type="Pfam" id="PF00675"/>
    </source>
</evidence>
<feature type="domain" description="Peptidase M16 C-terminal" evidence="12">
    <location>
        <begin position="192"/>
        <end position="375"/>
    </location>
</feature>
<comment type="similarity">
    <text evidence="2 8">Belongs to the peptidase M16 family.</text>
</comment>
<gene>
    <name evidence="13" type="ORF">TMPK1_32340</name>
</gene>
<dbReference type="AlphaFoldDB" id="A0A8S8XHH4"/>
<evidence type="ECO:0000256" key="8">
    <source>
        <dbReference type="RuleBase" id="RU004447"/>
    </source>
</evidence>
<evidence type="ECO:0000313" key="14">
    <source>
        <dbReference type="Proteomes" id="UP000681075"/>
    </source>
</evidence>
<evidence type="ECO:0000313" key="13">
    <source>
        <dbReference type="EMBL" id="GIL40997.1"/>
    </source>
</evidence>
<dbReference type="GO" id="GO:0004222">
    <property type="term" value="F:metalloendopeptidase activity"/>
    <property type="evidence" value="ECO:0007669"/>
    <property type="project" value="InterPro"/>
</dbReference>
<comment type="cofactor">
    <cofactor evidence="1">
        <name>Zn(2+)</name>
        <dbReference type="ChEBI" id="CHEBI:29105"/>
    </cofactor>
</comment>
<reference evidence="13" key="1">
    <citation type="submission" date="2021-02" db="EMBL/GenBank/DDBJ databases">
        <title>Genome sequence of Rhodospirillales sp. strain TMPK1 isolated from soil.</title>
        <authorList>
            <person name="Nakai R."/>
            <person name="Kusada H."/>
            <person name="Tamaki H."/>
        </authorList>
    </citation>
    <scope>NUCLEOTIDE SEQUENCE</scope>
    <source>
        <strain evidence="13">TMPK1</strain>
    </source>
</reference>
<accession>A0A8S8XHH4</accession>
<keyword evidence="14" id="KW-1185">Reference proteome</keyword>
<evidence type="ECO:0000256" key="9">
    <source>
        <dbReference type="SAM" id="MobiDB-lite"/>
    </source>
</evidence>
<dbReference type="Gene3D" id="3.30.830.10">
    <property type="entry name" value="Metalloenzyme, LuxS/M16 peptidase-like"/>
    <property type="match status" value="2"/>
</dbReference>
<evidence type="ECO:0000256" key="5">
    <source>
        <dbReference type="ARBA" id="ARBA00022801"/>
    </source>
</evidence>
<keyword evidence="3" id="KW-0645">Protease</keyword>
<evidence type="ECO:0000256" key="6">
    <source>
        <dbReference type="ARBA" id="ARBA00022833"/>
    </source>
</evidence>
<dbReference type="RefSeq" id="WP_420244285.1">
    <property type="nucleotide sequence ID" value="NZ_BOPV01000001.1"/>
</dbReference>
<keyword evidence="4" id="KW-0479">Metal-binding</keyword>
<feature type="chain" id="PRO_5035908003" evidence="10">
    <location>
        <begin position="23"/>
        <end position="467"/>
    </location>
</feature>
<evidence type="ECO:0000256" key="7">
    <source>
        <dbReference type="ARBA" id="ARBA00023049"/>
    </source>
</evidence>
<dbReference type="Pfam" id="PF05193">
    <property type="entry name" value="Peptidase_M16_C"/>
    <property type="match status" value="1"/>
</dbReference>
<dbReference type="Pfam" id="PF00675">
    <property type="entry name" value="Peptidase_M16"/>
    <property type="match status" value="1"/>
</dbReference>
<dbReference type="GO" id="GO:0046872">
    <property type="term" value="F:metal ion binding"/>
    <property type="evidence" value="ECO:0007669"/>
    <property type="project" value="UniProtKB-KW"/>
</dbReference>
<evidence type="ECO:0000256" key="2">
    <source>
        <dbReference type="ARBA" id="ARBA00007261"/>
    </source>
</evidence>
<dbReference type="PANTHER" id="PTHR43690">
    <property type="entry name" value="NARDILYSIN"/>
    <property type="match status" value="1"/>
</dbReference>
<name>A0A8S8XHH4_9PROT</name>
<feature type="signal peptide" evidence="10">
    <location>
        <begin position="1"/>
        <end position="22"/>
    </location>
</feature>
<dbReference type="GO" id="GO:0006508">
    <property type="term" value="P:proteolysis"/>
    <property type="evidence" value="ECO:0007669"/>
    <property type="project" value="UniProtKB-KW"/>
</dbReference>
<dbReference type="InterPro" id="IPR007863">
    <property type="entry name" value="Peptidase_M16_C"/>
</dbReference>
<evidence type="ECO:0000256" key="4">
    <source>
        <dbReference type="ARBA" id="ARBA00022723"/>
    </source>
</evidence>
<keyword evidence="10" id="KW-0732">Signal</keyword>
<proteinExistence type="inferred from homology"/>
<evidence type="ECO:0000256" key="3">
    <source>
        <dbReference type="ARBA" id="ARBA00022670"/>
    </source>
</evidence>
<evidence type="ECO:0000259" key="12">
    <source>
        <dbReference type="Pfam" id="PF05193"/>
    </source>
</evidence>
<feature type="domain" description="Peptidase M16 N-terminal" evidence="11">
    <location>
        <begin position="37"/>
        <end position="183"/>
    </location>
</feature>
<dbReference type="PROSITE" id="PS00143">
    <property type="entry name" value="INSULINASE"/>
    <property type="match status" value="1"/>
</dbReference>
<dbReference type="EMBL" id="BOPV01000001">
    <property type="protein sequence ID" value="GIL40997.1"/>
    <property type="molecule type" value="Genomic_DNA"/>
</dbReference>
<feature type="region of interest" description="Disordered" evidence="9">
    <location>
        <begin position="446"/>
        <end position="467"/>
    </location>
</feature>
<dbReference type="InterPro" id="IPR050626">
    <property type="entry name" value="Peptidase_M16"/>
</dbReference>
<keyword evidence="6" id="KW-0862">Zinc</keyword>
<keyword evidence="7" id="KW-0482">Metalloprotease</keyword>
<feature type="compositionally biased region" description="Polar residues" evidence="9">
    <location>
        <begin position="448"/>
        <end position="460"/>
    </location>
</feature>
<evidence type="ECO:0000256" key="1">
    <source>
        <dbReference type="ARBA" id="ARBA00001947"/>
    </source>
</evidence>
<dbReference type="PANTHER" id="PTHR43690:SF17">
    <property type="entry name" value="PROTEIN YHJJ"/>
    <property type="match status" value="1"/>
</dbReference>
<keyword evidence="5" id="KW-0378">Hydrolase</keyword>
<dbReference type="SUPFAM" id="SSF63411">
    <property type="entry name" value="LuxS/MPP-like metallohydrolase"/>
    <property type="match status" value="2"/>
</dbReference>
<dbReference type="InterPro" id="IPR011249">
    <property type="entry name" value="Metalloenz_LuxS/M16"/>
</dbReference>
<organism evidence="13 14">
    <name type="scientific">Roseiterribacter gracilis</name>
    <dbReference type="NCBI Taxonomy" id="2812848"/>
    <lineage>
        <taxon>Bacteria</taxon>
        <taxon>Pseudomonadati</taxon>
        <taxon>Pseudomonadota</taxon>
        <taxon>Alphaproteobacteria</taxon>
        <taxon>Rhodospirillales</taxon>
        <taxon>Roseiterribacteraceae</taxon>
        <taxon>Roseiterribacter</taxon>
    </lineage>
</organism>
<comment type="caution">
    <text evidence="13">The sequence shown here is derived from an EMBL/GenBank/DDBJ whole genome shotgun (WGS) entry which is preliminary data.</text>
</comment>
<dbReference type="InterPro" id="IPR011765">
    <property type="entry name" value="Pept_M16_N"/>
</dbReference>